<dbReference type="InParanoid" id="M1DZ99"/>
<dbReference type="Gramene" id="PGSC0003DMT400096801">
    <property type="protein sequence ID" value="PGSC0003DMT400096801"/>
    <property type="gene ID" value="PGSC0003DMG400046372"/>
</dbReference>
<evidence type="ECO:0000313" key="2">
    <source>
        <dbReference type="Proteomes" id="UP000011115"/>
    </source>
</evidence>
<evidence type="ECO:0000313" key="1">
    <source>
        <dbReference type="EnsemblPlants" id="PGSC0003DMT400096801"/>
    </source>
</evidence>
<reference evidence="1" key="2">
    <citation type="submission" date="2015-06" db="UniProtKB">
        <authorList>
            <consortium name="EnsemblPlants"/>
        </authorList>
    </citation>
    <scope>IDENTIFICATION</scope>
    <source>
        <strain evidence="1">DM1-3 516 R44</strain>
    </source>
</reference>
<dbReference type="HOGENOM" id="CLU_055921_1_0_1"/>
<sequence>MGWANRGKAVVDWDDEDPLSGARVEEDLEAVRKRMGIVYADFIMVPPNTALEVEMLRRQLHRERKKGLERNRLMTWIRKTIKAIFSCVSPDREIPRLDPEDYMDFSMLNEDWAGENPLKDLASDTDTSPSQGS</sequence>
<name>M1DZ99_SOLTU</name>
<dbReference type="PaxDb" id="4113-PGSC0003DMT400096801"/>
<accession>M1DZ99</accession>
<keyword evidence="2" id="KW-1185">Reference proteome</keyword>
<dbReference type="AlphaFoldDB" id="M1DZ99"/>
<organism evidence="1 2">
    <name type="scientific">Solanum tuberosum</name>
    <name type="common">Potato</name>
    <dbReference type="NCBI Taxonomy" id="4113"/>
    <lineage>
        <taxon>Eukaryota</taxon>
        <taxon>Viridiplantae</taxon>
        <taxon>Streptophyta</taxon>
        <taxon>Embryophyta</taxon>
        <taxon>Tracheophyta</taxon>
        <taxon>Spermatophyta</taxon>
        <taxon>Magnoliopsida</taxon>
        <taxon>eudicotyledons</taxon>
        <taxon>Gunneridae</taxon>
        <taxon>Pentapetalae</taxon>
        <taxon>asterids</taxon>
        <taxon>lamiids</taxon>
        <taxon>Solanales</taxon>
        <taxon>Solanaceae</taxon>
        <taxon>Solanoideae</taxon>
        <taxon>Solaneae</taxon>
        <taxon>Solanum</taxon>
    </lineage>
</organism>
<protein>
    <submittedName>
        <fullName evidence="1">Uncharacterized protein</fullName>
    </submittedName>
</protein>
<reference evidence="2" key="1">
    <citation type="journal article" date="2011" name="Nature">
        <title>Genome sequence and analysis of the tuber crop potato.</title>
        <authorList>
            <consortium name="The Potato Genome Sequencing Consortium"/>
        </authorList>
    </citation>
    <scope>NUCLEOTIDE SEQUENCE [LARGE SCALE GENOMIC DNA]</scope>
    <source>
        <strain evidence="2">cv. DM1-3 516 R44</strain>
    </source>
</reference>
<dbReference type="Proteomes" id="UP000011115">
    <property type="component" value="Unassembled WGS sequence"/>
</dbReference>
<proteinExistence type="predicted"/>
<dbReference type="EnsemblPlants" id="PGSC0003DMT400096801">
    <property type="protein sequence ID" value="PGSC0003DMT400096801"/>
    <property type="gene ID" value="PGSC0003DMG400046372"/>
</dbReference>